<organism evidence="2 3">
    <name type="scientific">Roseimicrobium gellanilyticum</name>
    <dbReference type="NCBI Taxonomy" id="748857"/>
    <lineage>
        <taxon>Bacteria</taxon>
        <taxon>Pseudomonadati</taxon>
        <taxon>Verrucomicrobiota</taxon>
        <taxon>Verrucomicrobiia</taxon>
        <taxon>Verrucomicrobiales</taxon>
        <taxon>Verrucomicrobiaceae</taxon>
        <taxon>Roseimicrobium</taxon>
    </lineage>
</organism>
<evidence type="ECO:0000313" key="2">
    <source>
        <dbReference type="EMBL" id="RBP36944.1"/>
    </source>
</evidence>
<dbReference type="Proteomes" id="UP000253426">
    <property type="component" value="Unassembled WGS sequence"/>
</dbReference>
<dbReference type="RefSeq" id="WP_113961719.1">
    <property type="nucleotide sequence ID" value="NZ_QNRR01000015.1"/>
</dbReference>
<accession>A0A366H4K5</accession>
<dbReference type="EMBL" id="QNRR01000015">
    <property type="protein sequence ID" value="RBP36944.1"/>
    <property type="molecule type" value="Genomic_DNA"/>
</dbReference>
<evidence type="ECO:0000313" key="3">
    <source>
        <dbReference type="Proteomes" id="UP000253426"/>
    </source>
</evidence>
<feature type="region of interest" description="Disordered" evidence="1">
    <location>
        <begin position="177"/>
        <end position="197"/>
    </location>
</feature>
<comment type="caution">
    <text evidence="2">The sequence shown here is derived from an EMBL/GenBank/DDBJ whole genome shotgun (WGS) entry which is preliminary data.</text>
</comment>
<name>A0A366H4K5_9BACT</name>
<reference evidence="2 3" key="1">
    <citation type="submission" date="2018-06" db="EMBL/GenBank/DDBJ databases">
        <title>Genomic Encyclopedia of Type Strains, Phase IV (KMG-IV): sequencing the most valuable type-strain genomes for metagenomic binning, comparative biology and taxonomic classification.</title>
        <authorList>
            <person name="Goeker M."/>
        </authorList>
    </citation>
    <scope>NUCLEOTIDE SEQUENCE [LARGE SCALE GENOMIC DNA]</scope>
    <source>
        <strain evidence="2 3">DSM 25532</strain>
    </source>
</reference>
<dbReference type="AlphaFoldDB" id="A0A366H4K5"/>
<gene>
    <name evidence="2" type="ORF">DES53_11585</name>
</gene>
<proteinExistence type="predicted"/>
<evidence type="ECO:0000256" key="1">
    <source>
        <dbReference type="SAM" id="MobiDB-lite"/>
    </source>
</evidence>
<sequence>MSRRTKRTLLCLIFVLLVVPISYVALTWTVTNPLRFRYVGQGKPERHREEGIFESTEALMVPIYLEAENTSHASLRLYRCWLIREVRNDPSDTIFTPFGMDQLSPGDTLRRELHVPPDVALSLVGKEMLMDCDWDTTTREYVRLCMVAVARWLRFLFEYNLPLPAVHHDLIPVEHSGIDTTTPGETPLDMPNEVPPH</sequence>
<keyword evidence="3" id="KW-1185">Reference proteome</keyword>
<protein>
    <submittedName>
        <fullName evidence="2">Uncharacterized protein</fullName>
    </submittedName>
</protein>